<organism evidence="1 2">
    <name type="scientific">Protopolystoma xenopodis</name>
    <dbReference type="NCBI Taxonomy" id="117903"/>
    <lineage>
        <taxon>Eukaryota</taxon>
        <taxon>Metazoa</taxon>
        <taxon>Spiralia</taxon>
        <taxon>Lophotrochozoa</taxon>
        <taxon>Platyhelminthes</taxon>
        <taxon>Monogenea</taxon>
        <taxon>Polyopisthocotylea</taxon>
        <taxon>Polystomatidea</taxon>
        <taxon>Polystomatidae</taxon>
        <taxon>Protopolystoma</taxon>
    </lineage>
</organism>
<protein>
    <submittedName>
        <fullName evidence="1">Uncharacterized protein</fullName>
    </submittedName>
</protein>
<dbReference type="Proteomes" id="UP000784294">
    <property type="component" value="Unassembled WGS sequence"/>
</dbReference>
<reference evidence="1" key="1">
    <citation type="submission" date="2018-11" db="EMBL/GenBank/DDBJ databases">
        <authorList>
            <consortium name="Pathogen Informatics"/>
        </authorList>
    </citation>
    <scope>NUCLEOTIDE SEQUENCE</scope>
</reference>
<dbReference type="EMBL" id="CAAALY010101613">
    <property type="protein sequence ID" value="VEL29259.1"/>
    <property type="molecule type" value="Genomic_DNA"/>
</dbReference>
<proteinExistence type="predicted"/>
<evidence type="ECO:0000313" key="1">
    <source>
        <dbReference type="EMBL" id="VEL29259.1"/>
    </source>
</evidence>
<accession>A0A448X6D8</accession>
<dbReference type="AlphaFoldDB" id="A0A448X6D8"/>
<comment type="caution">
    <text evidence="1">The sequence shown here is derived from an EMBL/GenBank/DDBJ whole genome shotgun (WGS) entry which is preliminary data.</text>
</comment>
<sequence>MKLAIGICVQLRSVRRIACKSGGPLEAQLDRDLEPRDQCEVGSSVYTLASSRQVQTTEIQSHRHPHVFVCVHVCITGRICCWSVSPCCPLPVSSGSSLPCRRKDGLSAGRSVGCWA</sequence>
<evidence type="ECO:0000313" key="2">
    <source>
        <dbReference type="Proteomes" id="UP000784294"/>
    </source>
</evidence>
<name>A0A448X6D8_9PLAT</name>
<gene>
    <name evidence="1" type="ORF">PXEA_LOCUS22699</name>
</gene>
<keyword evidence="2" id="KW-1185">Reference proteome</keyword>